<dbReference type="InterPro" id="IPR013766">
    <property type="entry name" value="Thioredoxin_domain"/>
</dbReference>
<protein>
    <submittedName>
        <fullName evidence="8">DsbA family protein</fullName>
    </submittedName>
</protein>
<dbReference type="EMBL" id="CP129013">
    <property type="protein sequence ID" value="WLR42101.1"/>
    <property type="molecule type" value="Genomic_DNA"/>
</dbReference>
<keyword evidence="6" id="KW-1133">Transmembrane helix</keyword>
<feature type="transmembrane region" description="Helical" evidence="6">
    <location>
        <begin position="7"/>
        <end position="27"/>
    </location>
</feature>
<comment type="similarity">
    <text evidence="1">Belongs to the thioredoxin family. DsbA subfamily.</text>
</comment>
<evidence type="ECO:0000313" key="8">
    <source>
        <dbReference type="EMBL" id="WLR42101.1"/>
    </source>
</evidence>
<reference evidence="8 9" key="1">
    <citation type="submission" date="2023-06" db="EMBL/GenBank/DDBJ databases">
        <title>Five Gram-positive bacteria isolated from mangrove sediments in Shenzhen, Guangdong, China.</title>
        <authorList>
            <person name="Yu S."/>
            <person name="Zheng W."/>
            <person name="Huang Y."/>
        </authorList>
    </citation>
    <scope>NUCLEOTIDE SEQUENCE [LARGE SCALE GENOMIC DNA]</scope>
    <source>
        <strain evidence="8 9">SaN35-3</strain>
    </source>
</reference>
<keyword evidence="5" id="KW-0676">Redox-active center</keyword>
<keyword evidence="6" id="KW-0472">Membrane</keyword>
<dbReference type="InterPro" id="IPR012336">
    <property type="entry name" value="Thioredoxin-like_fold"/>
</dbReference>
<evidence type="ECO:0000256" key="1">
    <source>
        <dbReference type="ARBA" id="ARBA00005791"/>
    </source>
</evidence>
<keyword evidence="2" id="KW-0732">Signal</keyword>
<evidence type="ECO:0000256" key="3">
    <source>
        <dbReference type="ARBA" id="ARBA00023002"/>
    </source>
</evidence>
<dbReference type="RefSeq" id="WP_226540539.1">
    <property type="nucleotide sequence ID" value="NZ_CP129013.1"/>
</dbReference>
<evidence type="ECO:0000256" key="4">
    <source>
        <dbReference type="ARBA" id="ARBA00023157"/>
    </source>
</evidence>
<proteinExistence type="inferred from homology"/>
<gene>
    <name evidence="8" type="ORF">LC087_15215</name>
</gene>
<evidence type="ECO:0000259" key="7">
    <source>
        <dbReference type="PROSITE" id="PS51352"/>
    </source>
</evidence>
<evidence type="ECO:0000256" key="5">
    <source>
        <dbReference type="ARBA" id="ARBA00023284"/>
    </source>
</evidence>
<evidence type="ECO:0000313" key="9">
    <source>
        <dbReference type="Proteomes" id="UP001197974"/>
    </source>
</evidence>
<dbReference type="SUPFAM" id="SSF52833">
    <property type="entry name" value="Thioredoxin-like"/>
    <property type="match status" value="1"/>
</dbReference>
<evidence type="ECO:0000256" key="6">
    <source>
        <dbReference type="SAM" id="Phobius"/>
    </source>
</evidence>
<evidence type="ECO:0000256" key="2">
    <source>
        <dbReference type="ARBA" id="ARBA00022729"/>
    </source>
</evidence>
<dbReference type="PANTHER" id="PTHR13887:SF14">
    <property type="entry name" value="DISULFIDE BOND FORMATION PROTEIN D"/>
    <property type="match status" value="1"/>
</dbReference>
<accession>A0ABY9JRT5</accession>
<sequence>MQKKSPFKIIVILTLVVVALLVAIFFINKMSQENNQTTYENQPSVEGQPVLGDEDAPVTVVEFGDFLCPTCKAWGEQVFPQLEEEYIDTGKVKFAYVNTIFHGEPSTIGSLAAEEVWEQSPETYWEFQKALYDAQPDEGHDETWLTKEVALEVAQQFPSINVEELEKSLTEQEHISKITTDSSLIKEFNVEQTPTIFVNGVKLAAPSYEDLKSVIEEELE</sequence>
<keyword evidence="4" id="KW-1015">Disulfide bond</keyword>
<keyword evidence="9" id="KW-1185">Reference proteome</keyword>
<dbReference type="PANTHER" id="PTHR13887">
    <property type="entry name" value="GLUTATHIONE S-TRANSFERASE KAPPA"/>
    <property type="match status" value="1"/>
</dbReference>
<dbReference type="PROSITE" id="PS51352">
    <property type="entry name" value="THIOREDOXIN_2"/>
    <property type="match status" value="1"/>
</dbReference>
<dbReference type="Gene3D" id="3.40.30.10">
    <property type="entry name" value="Glutaredoxin"/>
    <property type="match status" value="1"/>
</dbReference>
<dbReference type="Proteomes" id="UP001197974">
    <property type="component" value="Chromosome"/>
</dbReference>
<organism evidence="8 9">
    <name type="scientific">Bacillus carboniphilus</name>
    <dbReference type="NCBI Taxonomy" id="86663"/>
    <lineage>
        <taxon>Bacteria</taxon>
        <taxon>Bacillati</taxon>
        <taxon>Bacillota</taxon>
        <taxon>Bacilli</taxon>
        <taxon>Bacillales</taxon>
        <taxon>Bacillaceae</taxon>
        <taxon>Bacillus</taxon>
    </lineage>
</organism>
<dbReference type="Pfam" id="PF13462">
    <property type="entry name" value="Thioredoxin_4"/>
    <property type="match status" value="1"/>
</dbReference>
<dbReference type="InterPro" id="IPR036249">
    <property type="entry name" value="Thioredoxin-like_sf"/>
</dbReference>
<keyword evidence="3" id="KW-0560">Oxidoreductase</keyword>
<feature type="domain" description="Thioredoxin" evidence="7">
    <location>
        <begin position="31"/>
        <end position="220"/>
    </location>
</feature>
<name>A0ABY9JRT5_9BACI</name>
<keyword evidence="6" id="KW-0812">Transmembrane</keyword>